<evidence type="ECO:0000256" key="2">
    <source>
        <dbReference type="ARBA" id="ARBA00023125"/>
    </source>
</evidence>
<dbReference type="GO" id="GO:0003677">
    <property type="term" value="F:DNA binding"/>
    <property type="evidence" value="ECO:0007669"/>
    <property type="project" value="UniProtKB-KW"/>
</dbReference>
<feature type="domain" description="HTH gntR-type" evidence="4">
    <location>
        <begin position="10"/>
        <end position="77"/>
    </location>
</feature>
<dbReference type="InterPro" id="IPR008920">
    <property type="entry name" value="TF_FadR/GntR_C"/>
</dbReference>
<evidence type="ECO:0000259" key="4">
    <source>
        <dbReference type="PROSITE" id="PS50949"/>
    </source>
</evidence>
<evidence type="ECO:0000313" key="5">
    <source>
        <dbReference type="EMBL" id="TCT00602.1"/>
    </source>
</evidence>
<keyword evidence="6" id="KW-1185">Reference proteome</keyword>
<dbReference type="SMART" id="SM00895">
    <property type="entry name" value="FCD"/>
    <property type="match status" value="1"/>
</dbReference>
<dbReference type="Pfam" id="PF07729">
    <property type="entry name" value="FCD"/>
    <property type="match status" value="1"/>
</dbReference>
<dbReference type="OrthoDB" id="9812290at2"/>
<dbReference type="CDD" id="cd07377">
    <property type="entry name" value="WHTH_GntR"/>
    <property type="match status" value="1"/>
</dbReference>
<dbReference type="PANTHER" id="PTHR43537:SF5">
    <property type="entry name" value="UXU OPERON TRANSCRIPTIONAL REGULATOR"/>
    <property type="match status" value="1"/>
</dbReference>
<keyword evidence="2" id="KW-0238">DNA-binding</keyword>
<dbReference type="SUPFAM" id="SSF48008">
    <property type="entry name" value="GntR ligand-binding domain-like"/>
    <property type="match status" value="1"/>
</dbReference>
<organism evidence="5 6">
    <name type="scientific">Aquabacter spiritensis</name>
    <dbReference type="NCBI Taxonomy" id="933073"/>
    <lineage>
        <taxon>Bacteria</taxon>
        <taxon>Pseudomonadati</taxon>
        <taxon>Pseudomonadota</taxon>
        <taxon>Alphaproteobacteria</taxon>
        <taxon>Hyphomicrobiales</taxon>
        <taxon>Xanthobacteraceae</taxon>
        <taxon>Aquabacter</taxon>
    </lineage>
</organism>
<dbReference type="Proteomes" id="UP000294664">
    <property type="component" value="Unassembled WGS sequence"/>
</dbReference>
<comment type="caution">
    <text evidence="5">The sequence shown here is derived from an EMBL/GenBank/DDBJ whole genome shotgun (WGS) entry which is preliminary data.</text>
</comment>
<protein>
    <submittedName>
        <fullName evidence="5">GntR family transcriptional regulator</fullName>
    </submittedName>
</protein>
<sequence>MARAQPADFQTKTQVVFGELKQRILEGSLQPGTRLLLKAVADEFGCSEIPVREAFRSLEARGFVELVPHSGAYVTQLRVEEILDYTHIRTLLEPEANFLAAPLLDKAAIKLLKTINTEMADRRRAKSAARYSELNRTFHRTILGFCPNQKLVANIEDVWDRGERGSQVFKRGPAFVAEATAQHDAMIHLIEQRDFEGFRTLSRQHAQFNLDAIRALMAEAAESAAAQDVPAATASDRTGSV</sequence>
<proteinExistence type="predicted"/>
<dbReference type="SMART" id="SM00345">
    <property type="entry name" value="HTH_GNTR"/>
    <property type="match status" value="1"/>
</dbReference>
<dbReference type="Gene3D" id="1.10.10.10">
    <property type="entry name" value="Winged helix-like DNA-binding domain superfamily/Winged helix DNA-binding domain"/>
    <property type="match status" value="1"/>
</dbReference>
<dbReference type="Pfam" id="PF00392">
    <property type="entry name" value="GntR"/>
    <property type="match status" value="1"/>
</dbReference>
<dbReference type="RefSeq" id="WP_132035941.1">
    <property type="nucleotide sequence ID" value="NZ_SMAI01000021.1"/>
</dbReference>
<dbReference type="InterPro" id="IPR036388">
    <property type="entry name" value="WH-like_DNA-bd_sf"/>
</dbReference>
<keyword evidence="1" id="KW-0805">Transcription regulation</keyword>
<dbReference type="SUPFAM" id="SSF46785">
    <property type="entry name" value="Winged helix' DNA-binding domain"/>
    <property type="match status" value="1"/>
</dbReference>
<gene>
    <name evidence="5" type="ORF">EDC64_12122</name>
</gene>
<dbReference type="InterPro" id="IPR036390">
    <property type="entry name" value="WH_DNA-bd_sf"/>
</dbReference>
<accession>A0A4R3LK03</accession>
<reference evidence="5 6" key="1">
    <citation type="submission" date="2019-03" db="EMBL/GenBank/DDBJ databases">
        <title>Genomic Encyclopedia of Type Strains, Phase IV (KMG-IV): sequencing the most valuable type-strain genomes for metagenomic binning, comparative biology and taxonomic classification.</title>
        <authorList>
            <person name="Goeker M."/>
        </authorList>
    </citation>
    <scope>NUCLEOTIDE SEQUENCE [LARGE SCALE GENOMIC DNA]</scope>
    <source>
        <strain evidence="5 6">DSM 9035</strain>
    </source>
</reference>
<dbReference type="PROSITE" id="PS50949">
    <property type="entry name" value="HTH_GNTR"/>
    <property type="match status" value="1"/>
</dbReference>
<evidence type="ECO:0000256" key="3">
    <source>
        <dbReference type="ARBA" id="ARBA00023163"/>
    </source>
</evidence>
<dbReference type="GO" id="GO:0003700">
    <property type="term" value="F:DNA-binding transcription factor activity"/>
    <property type="evidence" value="ECO:0007669"/>
    <property type="project" value="InterPro"/>
</dbReference>
<dbReference type="EMBL" id="SMAI01000021">
    <property type="protein sequence ID" value="TCT00602.1"/>
    <property type="molecule type" value="Genomic_DNA"/>
</dbReference>
<evidence type="ECO:0000313" key="6">
    <source>
        <dbReference type="Proteomes" id="UP000294664"/>
    </source>
</evidence>
<evidence type="ECO:0000256" key="1">
    <source>
        <dbReference type="ARBA" id="ARBA00023015"/>
    </source>
</evidence>
<dbReference type="PANTHER" id="PTHR43537">
    <property type="entry name" value="TRANSCRIPTIONAL REGULATOR, GNTR FAMILY"/>
    <property type="match status" value="1"/>
</dbReference>
<keyword evidence="3" id="KW-0804">Transcription</keyword>
<dbReference type="InterPro" id="IPR000524">
    <property type="entry name" value="Tscrpt_reg_HTH_GntR"/>
</dbReference>
<dbReference type="InterPro" id="IPR011711">
    <property type="entry name" value="GntR_C"/>
</dbReference>
<dbReference type="AlphaFoldDB" id="A0A4R3LK03"/>
<dbReference type="Gene3D" id="1.20.120.530">
    <property type="entry name" value="GntR ligand-binding domain-like"/>
    <property type="match status" value="1"/>
</dbReference>
<name>A0A4R3LK03_9HYPH</name>